<dbReference type="GO" id="GO:0140082">
    <property type="term" value="F:SUMO-ubiquitin ligase activity"/>
    <property type="evidence" value="ECO:0007669"/>
    <property type="project" value="TreeGrafter"/>
</dbReference>
<feature type="compositionally biased region" description="Polar residues" evidence="5">
    <location>
        <begin position="1"/>
        <end position="20"/>
    </location>
</feature>
<dbReference type="SUPFAM" id="SSF57850">
    <property type="entry name" value="RING/U-box"/>
    <property type="match status" value="1"/>
</dbReference>
<dbReference type="GO" id="GO:0061630">
    <property type="term" value="F:ubiquitin protein ligase activity"/>
    <property type="evidence" value="ECO:0007669"/>
    <property type="project" value="InterPro"/>
</dbReference>
<feature type="region of interest" description="Disordered" evidence="5">
    <location>
        <begin position="1"/>
        <end position="184"/>
    </location>
</feature>
<reference evidence="7" key="2">
    <citation type="journal article" date="2020" name="Nat. Commun.">
        <title>Large-scale genome sequencing of mycorrhizal fungi provides insights into the early evolution of symbiotic traits.</title>
        <authorList>
            <person name="Miyauchi S."/>
            <person name="Kiss E."/>
            <person name="Kuo A."/>
            <person name="Drula E."/>
            <person name="Kohler A."/>
            <person name="Sanchez-Garcia M."/>
            <person name="Morin E."/>
            <person name="Andreopoulos B."/>
            <person name="Barry K.W."/>
            <person name="Bonito G."/>
            <person name="Buee M."/>
            <person name="Carver A."/>
            <person name="Chen C."/>
            <person name="Cichocki N."/>
            <person name="Clum A."/>
            <person name="Culley D."/>
            <person name="Crous P.W."/>
            <person name="Fauchery L."/>
            <person name="Girlanda M."/>
            <person name="Hayes R.D."/>
            <person name="Keri Z."/>
            <person name="LaButti K."/>
            <person name="Lipzen A."/>
            <person name="Lombard V."/>
            <person name="Magnuson J."/>
            <person name="Maillard F."/>
            <person name="Murat C."/>
            <person name="Nolan M."/>
            <person name="Ohm R.A."/>
            <person name="Pangilinan J."/>
            <person name="Pereira M.F."/>
            <person name="Perotto S."/>
            <person name="Peter M."/>
            <person name="Pfister S."/>
            <person name="Riley R."/>
            <person name="Sitrit Y."/>
            <person name="Stielow J.B."/>
            <person name="Szollosi G."/>
            <person name="Zifcakova L."/>
            <person name="Stursova M."/>
            <person name="Spatafora J.W."/>
            <person name="Tedersoo L."/>
            <person name="Vaario L.M."/>
            <person name="Yamada A."/>
            <person name="Yan M."/>
            <person name="Wang P."/>
            <person name="Xu J."/>
            <person name="Bruns T."/>
            <person name="Baldrian P."/>
            <person name="Vilgalys R."/>
            <person name="Dunand C."/>
            <person name="Henrissat B."/>
            <person name="Grigoriev I.V."/>
            <person name="Hibbett D."/>
            <person name="Nagy L.G."/>
            <person name="Martin F.M."/>
        </authorList>
    </citation>
    <scope>NUCLEOTIDE SEQUENCE</scope>
    <source>
        <strain evidence="7">Prilba</strain>
    </source>
</reference>
<name>A0A9P5N4T1_9AGAM</name>
<feature type="domain" description="RING-type" evidence="6">
    <location>
        <begin position="213"/>
        <end position="261"/>
    </location>
</feature>
<feature type="compositionally biased region" description="Polar residues" evidence="5">
    <location>
        <begin position="144"/>
        <end position="157"/>
    </location>
</feature>
<dbReference type="PROSITE" id="PS50089">
    <property type="entry name" value="ZF_RING_2"/>
    <property type="match status" value="1"/>
</dbReference>
<reference evidence="7" key="1">
    <citation type="submission" date="2019-10" db="EMBL/GenBank/DDBJ databases">
        <authorList>
            <consortium name="DOE Joint Genome Institute"/>
            <person name="Kuo A."/>
            <person name="Miyauchi S."/>
            <person name="Kiss E."/>
            <person name="Drula E."/>
            <person name="Kohler A."/>
            <person name="Sanchez-Garcia M."/>
            <person name="Andreopoulos B."/>
            <person name="Barry K.W."/>
            <person name="Bonito G."/>
            <person name="Buee M."/>
            <person name="Carver A."/>
            <person name="Chen C."/>
            <person name="Cichocki N."/>
            <person name="Clum A."/>
            <person name="Culley D."/>
            <person name="Crous P.W."/>
            <person name="Fauchery L."/>
            <person name="Girlanda M."/>
            <person name="Hayes R."/>
            <person name="Keri Z."/>
            <person name="LaButti K."/>
            <person name="Lipzen A."/>
            <person name="Lombard V."/>
            <person name="Magnuson J."/>
            <person name="Maillard F."/>
            <person name="Morin E."/>
            <person name="Murat C."/>
            <person name="Nolan M."/>
            <person name="Ohm R."/>
            <person name="Pangilinan J."/>
            <person name="Pereira M."/>
            <person name="Perotto S."/>
            <person name="Peter M."/>
            <person name="Riley R."/>
            <person name="Sitrit Y."/>
            <person name="Stielow B."/>
            <person name="Szollosi G."/>
            <person name="Zifcakova L."/>
            <person name="Stursova M."/>
            <person name="Spatafora J.W."/>
            <person name="Tedersoo L."/>
            <person name="Vaario L.-M."/>
            <person name="Yamada A."/>
            <person name="Yan M."/>
            <person name="Wang P."/>
            <person name="Xu J."/>
            <person name="Bruns T."/>
            <person name="Baldrian P."/>
            <person name="Vilgalys R."/>
            <person name="Henrissat B."/>
            <person name="Grigoriev I.V."/>
            <person name="Hibbett D."/>
            <person name="Nagy L.G."/>
            <person name="Martin F.M."/>
        </authorList>
    </citation>
    <scope>NUCLEOTIDE SEQUENCE</scope>
    <source>
        <strain evidence="7">Prilba</strain>
    </source>
</reference>
<evidence type="ECO:0000256" key="5">
    <source>
        <dbReference type="SAM" id="MobiDB-lite"/>
    </source>
</evidence>
<dbReference type="OrthoDB" id="6270329at2759"/>
<protein>
    <recommendedName>
        <fullName evidence="6">RING-type domain-containing protein</fullName>
    </recommendedName>
</protein>
<accession>A0A9P5N4T1</accession>
<dbReference type="SMART" id="SM00184">
    <property type="entry name" value="RING"/>
    <property type="match status" value="1"/>
</dbReference>
<gene>
    <name evidence="7" type="ORF">DFH94DRAFT_688394</name>
</gene>
<keyword evidence="3" id="KW-0862">Zinc</keyword>
<feature type="compositionally biased region" description="Basic and acidic residues" evidence="5">
    <location>
        <begin position="73"/>
        <end position="104"/>
    </location>
</feature>
<comment type="caution">
    <text evidence="7">The sequence shown here is derived from an EMBL/GenBank/DDBJ whole genome shotgun (WGS) entry which is preliminary data.</text>
</comment>
<dbReference type="InterPro" id="IPR017907">
    <property type="entry name" value="Znf_RING_CS"/>
</dbReference>
<dbReference type="GO" id="GO:0006511">
    <property type="term" value="P:ubiquitin-dependent protein catabolic process"/>
    <property type="evidence" value="ECO:0007669"/>
    <property type="project" value="TreeGrafter"/>
</dbReference>
<dbReference type="PANTHER" id="PTHR47094">
    <property type="entry name" value="ELFLESS, ISOFORM B"/>
    <property type="match status" value="1"/>
</dbReference>
<evidence type="ECO:0000313" key="8">
    <source>
        <dbReference type="Proteomes" id="UP000759537"/>
    </source>
</evidence>
<dbReference type="GO" id="GO:0008270">
    <property type="term" value="F:zinc ion binding"/>
    <property type="evidence" value="ECO:0007669"/>
    <property type="project" value="UniProtKB-KW"/>
</dbReference>
<dbReference type="AlphaFoldDB" id="A0A9P5N4T1"/>
<dbReference type="Proteomes" id="UP000759537">
    <property type="component" value="Unassembled WGS sequence"/>
</dbReference>
<dbReference type="PANTHER" id="PTHR47094:SF1">
    <property type="entry name" value="RING-TYPE E3 UBIQUITIN TRANSFERASE"/>
    <property type="match status" value="1"/>
</dbReference>
<evidence type="ECO:0000256" key="4">
    <source>
        <dbReference type="PROSITE-ProRule" id="PRU00175"/>
    </source>
</evidence>
<evidence type="ECO:0000313" key="7">
    <source>
        <dbReference type="EMBL" id="KAF8486025.1"/>
    </source>
</evidence>
<keyword evidence="2 4" id="KW-0863">Zinc-finger</keyword>
<proteinExistence type="predicted"/>
<evidence type="ECO:0000256" key="1">
    <source>
        <dbReference type="ARBA" id="ARBA00022723"/>
    </source>
</evidence>
<sequence length="285" mass="29577">MTTSNIGPDTSLAASTSQHGSEAPFDEVSPQGTANPGLDLADSASLDTGTPPHTGPSSLKYPSPDANNPSGSKRKEEDRDHSSDAEAQTHDKKKLKQDNLDERASSLITPRHTPDAAGVESLVNEPQRSGSPGLEDGLTHSKTDSSQSAPSLPNTPSLPKITVDLPPSITPPPRSHTAPPTSPIIASVSSRAHHFPPPSSLPPNPEPLHTYSCPICFSSPTNATLTPCGHIMCGECLFTAVGAAAARMGITALAARCPVCRAPIPRWDGRGGGVIGLQPRVVITI</sequence>
<dbReference type="PROSITE" id="PS00518">
    <property type="entry name" value="ZF_RING_1"/>
    <property type="match status" value="1"/>
</dbReference>
<organism evidence="7 8">
    <name type="scientific">Russula ochroleuca</name>
    <dbReference type="NCBI Taxonomy" id="152965"/>
    <lineage>
        <taxon>Eukaryota</taxon>
        <taxon>Fungi</taxon>
        <taxon>Dikarya</taxon>
        <taxon>Basidiomycota</taxon>
        <taxon>Agaricomycotina</taxon>
        <taxon>Agaricomycetes</taxon>
        <taxon>Russulales</taxon>
        <taxon>Russulaceae</taxon>
        <taxon>Russula</taxon>
    </lineage>
</organism>
<keyword evidence="8" id="KW-1185">Reference proteome</keyword>
<dbReference type="GO" id="GO:0032183">
    <property type="term" value="F:SUMO binding"/>
    <property type="evidence" value="ECO:0007669"/>
    <property type="project" value="TreeGrafter"/>
</dbReference>
<dbReference type="InterPro" id="IPR049627">
    <property type="entry name" value="SLX8"/>
</dbReference>
<dbReference type="EMBL" id="WHVB01000002">
    <property type="protein sequence ID" value="KAF8486025.1"/>
    <property type="molecule type" value="Genomic_DNA"/>
</dbReference>
<dbReference type="Gene3D" id="3.30.40.10">
    <property type="entry name" value="Zinc/RING finger domain, C3HC4 (zinc finger)"/>
    <property type="match status" value="1"/>
</dbReference>
<dbReference type="InterPro" id="IPR013083">
    <property type="entry name" value="Znf_RING/FYVE/PHD"/>
</dbReference>
<dbReference type="GO" id="GO:0033768">
    <property type="term" value="C:SUMO-targeted ubiquitin ligase complex"/>
    <property type="evidence" value="ECO:0007669"/>
    <property type="project" value="TreeGrafter"/>
</dbReference>
<evidence type="ECO:0000256" key="2">
    <source>
        <dbReference type="ARBA" id="ARBA00022771"/>
    </source>
</evidence>
<keyword evidence="1" id="KW-0479">Metal-binding</keyword>
<dbReference type="InterPro" id="IPR001841">
    <property type="entry name" value="Znf_RING"/>
</dbReference>
<dbReference type="InterPro" id="IPR018957">
    <property type="entry name" value="Znf_C3HC4_RING-type"/>
</dbReference>
<evidence type="ECO:0000259" key="6">
    <source>
        <dbReference type="PROSITE" id="PS50089"/>
    </source>
</evidence>
<dbReference type="Pfam" id="PF00097">
    <property type="entry name" value="zf-C3HC4"/>
    <property type="match status" value="1"/>
</dbReference>
<evidence type="ECO:0000256" key="3">
    <source>
        <dbReference type="ARBA" id="ARBA00022833"/>
    </source>
</evidence>